<sequence length="160" mass="18894">MDLLHPEREDAPWTLMTCSDANLKDRIATYTDYEIYHNWNVSELYYSRRFEQMFYVTGVIVLLYEKMYMPLTLEDEIFDFTHFANVVQSLVTVRAQMRPEDLEPTPDWTTLIPLDTVDLSNKDLFPGLFTGPNFNTLKEKKEHIIPVCANFDWWPVSKGK</sequence>
<organism evidence="1 2">
    <name type="scientific">Biomphalaria pfeifferi</name>
    <name type="common">Bloodfluke planorb</name>
    <name type="synonym">Freshwater snail</name>
    <dbReference type="NCBI Taxonomy" id="112525"/>
    <lineage>
        <taxon>Eukaryota</taxon>
        <taxon>Metazoa</taxon>
        <taxon>Spiralia</taxon>
        <taxon>Lophotrochozoa</taxon>
        <taxon>Mollusca</taxon>
        <taxon>Gastropoda</taxon>
        <taxon>Heterobranchia</taxon>
        <taxon>Euthyneura</taxon>
        <taxon>Panpulmonata</taxon>
        <taxon>Hygrophila</taxon>
        <taxon>Lymnaeoidea</taxon>
        <taxon>Planorbidae</taxon>
        <taxon>Biomphalaria</taxon>
    </lineage>
</organism>
<evidence type="ECO:0000313" key="1">
    <source>
        <dbReference type="EMBL" id="KAK0068659.1"/>
    </source>
</evidence>
<evidence type="ECO:0000313" key="2">
    <source>
        <dbReference type="Proteomes" id="UP001233172"/>
    </source>
</evidence>
<protein>
    <submittedName>
        <fullName evidence="1">Uncharacterized protein</fullName>
    </submittedName>
</protein>
<name>A0AAD8FMK9_BIOPF</name>
<dbReference type="EMBL" id="JASAOG010000004">
    <property type="protein sequence ID" value="KAK0068659.1"/>
    <property type="molecule type" value="Genomic_DNA"/>
</dbReference>
<accession>A0AAD8FMK9</accession>
<comment type="caution">
    <text evidence="1">The sequence shown here is derived from an EMBL/GenBank/DDBJ whole genome shotgun (WGS) entry which is preliminary data.</text>
</comment>
<gene>
    <name evidence="1" type="ORF">Bpfe_001622</name>
</gene>
<proteinExistence type="predicted"/>
<reference evidence="1" key="2">
    <citation type="submission" date="2023-04" db="EMBL/GenBank/DDBJ databases">
        <authorList>
            <person name="Bu L."/>
            <person name="Lu L."/>
            <person name="Laidemitt M.R."/>
            <person name="Zhang S.M."/>
            <person name="Mutuku M."/>
            <person name="Mkoji G."/>
            <person name="Steinauer M."/>
            <person name="Loker E.S."/>
        </authorList>
    </citation>
    <scope>NUCLEOTIDE SEQUENCE</scope>
    <source>
        <strain evidence="1">KasaAsao</strain>
        <tissue evidence="1">Whole Snail</tissue>
    </source>
</reference>
<reference evidence="1" key="1">
    <citation type="journal article" date="2023" name="PLoS Negl. Trop. Dis.">
        <title>A genome sequence for Biomphalaria pfeifferi, the major vector snail for the human-infecting parasite Schistosoma mansoni.</title>
        <authorList>
            <person name="Bu L."/>
            <person name="Lu L."/>
            <person name="Laidemitt M.R."/>
            <person name="Zhang S.M."/>
            <person name="Mutuku M."/>
            <person name="Mkoji G."/>
            <person name="Steinauer M."/>
            <person name="Loker E.S."/>
        </authorList>
    </citation>
    <scope>NUCLEOTIDE SEQUENCE</scope>
    <source>
        <strain evidence="1">KasaAsao</strain>
    </source>
</reference>
<dbReference type="Proteomes" id="UP001233172">
    <property type="component" value="Unassembled WGS sequence"/>
</dbReference>
<dbReference type="AlphaFoldDB" id="A0AAD8FMK9"/>
<keyword evidence="2" id="KW-1185">Reference proteome</keyword>